<dbReference type="InterPro" id="IPR036155">
    <property type="entry name" value="Crypto/Photolyase_N_sf"/>
</dbReference>
<keyword evidence="4 6" id="KW-0274">FAD</keyword>
<name>A0A1Z8AM22_9FLAO</name>
<dbReference type="Gene3D" id="3.40.50.620">
    <property type="entry name" value="HUPs"/>
    <property type="match status" value="1"/>
</dbReference>
<sequence>MSNLVWFRNDLRVTDNHSLKAACDREGDVIGVYCFDPAFYQESDFGFDLDFELPFTKTGKYRAQFIIEALEDLKKQLQNHGIPLLVFHKSPAQEFPELIKELGVQHIFLQKEWTRDEVQQEEKLGEALEEAGLKDQVKGHRVYDQFLFHPDDVPFENFNQIPKVFTEFRKKCEKQSEVRDLVNIDDYKQELPEVEQTELPTLNDLGLERFEKDHRSAFPWKGGATAAWERLDHYFWETKKLQYYKKTRNGLVGTDYSSKFSAWLAIGAISAREIYWEVKHFEKEIKKNQDTYWLIFELIWRDFFKYVSLKHESNIFQLGGILKKDYEWKSSERELSKWIQGETHERFVNANMKELAATGFMSNRGRQNVASYWSMHKEQDWRIGAAYFEHILIDYDVHSNYGNWMYNSGVGNDPRNRTFNIKSQANRYDGDGKFQNLWLQENLF</sequence>
<dbReference type="Proteomes" id="UP000196102">
    <property type="component" value="Unassembled WGS sequence"/>
</dbReference>
<proteinExistence type="inferred from homology"/>
<evidence type="ECO:0000256" key="7">
    <source>
        <dbReference type="PIRSR" id="PIRSR602081-2"/>
    </source>
</evidence>
<feature type="site" description="Electron transfer via tryptophanyl radical" evidence="7">
    <location>
        <position position="381"/>
    </location>
</feature>
<dbReference type="InterPro" id="IPR002081">
    <property type="entry name" value="Cryptochrome/DNA_photolyase_1"/>
</dbReference>
<organism evidence="10 11">
    <name type="scientific">Nonlabens dokdonensis</name>
    <dbReference type="NCBI Taxonomy" id="328515"/>
    <lineage>
        <taxon>Bacteria</taxon>
        <taxon>Pseudomonadati</taxon>
        <taxon>Bacteroidota</taxon>
        <taxon>Flavobacteriia</taxon>
        <taxon>Flavobacteriales</taxon>
        <taxon>Flavobacteriaceae</taxon>
        <taxon>Nonlabens</taxon>
    </lineage>
</organism>
<dbReference type="AlphaFoldDB" id="A0A1Z8AM22"/>
<dbReference type="SUPFAM" id="SSF48173">
    <property type="entry name" value="Cryptochrome/photolyase FAD-binding domain"/>
    <property type="match status" value="1"/>
</dbReference>
<dbReference type="InterPro" id="IPR005101">
    <property type="entry name" value="Cryptochr/Photolyase_FAD-bd"/>
</dbReference>
<feature type="binding site" evidence="6">
    <location>
        <begin position="394"/>
        <end position="396"/>
    </location>
    <ligand>
        <name>FAD</name>
        <dbReference type="ChEBI" id="CHEBI:57692"/>
    </ligand>
</feature>
<evidence type="ECO:0000256" key="1">
    <source>
        <dbReference type="ARBA" id="ARBA00005862"/>
    </source>
</evidence>
<evidence type="ECO:0000259" key="9">
    <source>
        <dbReference type="PROSITE" id="PS51645"/>
    </source>
</evidence>
<keyword evidence="10" id="KW-0456">Lyase</keyword>
<dbReference type="GO" id="GO:0000719">
    <property type="term" value="P:photoreactive repair"/>
    <property type="evidence" value="ECO:0007669"/>
    <property type="project" value="TreeGrafter"/>
</dbReference>
<evidence type="ECO:0000256" key="8">
    <source>
        <dbReference type="RuleBase" id="RU367151"/>
    </source>
</evidence>
<dbReference type="RefSeq" id="WP_303687522.1">
    <property type="nucleotide sequence ID" value="NZ_CAJXYO010000025.1"/>
</dbReference>
<dbReference type="SUPFAM" id="SSF52425">
    <property type="entry name" value="Cryptochrome/photolyase, N-terminal domain"/>
    <property type="match status" value="1"/>
</dbReference>
<gene>
    <name evidence="10" type="ORF">A9Q93_11165</name>
</gene>
<dbReference type="InterPro" id="IPR036134">
    <property type="entry name" value="Crypto/Photolyase_FAD-like_sf"/>
</dbReference>
<dbReference type="PANTHER" id="PTHR11455">
    <property type="entry name" value="CRYPTOCHROME"/>
    <property type="match status" value="1"/>
</dbReference>
<comment type="function">
    <text evidence="8">May have a photoreceptor function.</text>
</comment>
<dbReference type="Gene3D" id="1.25.40.80">
    <property type="match status" value="1"/>
</dbReference>
<evidence type="ECO:0000256" key="5">
    <source>
        <dbReference type="ARBA" id="ARBA00022991"/>
    </source>
</evidence>
<evidence type="ECO:0000256" key="3">
    <source>
        <dbReference type="ARBA" id="ARBA00022630"/>
    </source>
</evidence>
<evidence type="ECO:0000256" key="4">
    <source>
        <dbReference type="ARBA" id="ARBA00022827"/>
    </source>
</evidence>
<comment type="cofactor">
    <cofactor evidence="6 8">
        <name>FAD</name>
        <dbReference type="ChEBI" id="CHEBI:57692"/>
    </cofactor>
    <text evidence="6 8">Binds 1 FAD per subunit.</text>
</comment>
<comment type="cofactor">
    <cofactor evidence="8">
        <name>(6R)-5,10-methylene-5,6,7,8-tetrahydrofolate</name>
        <dbReference type="ChEBI" id="CHEBI:15636"/>
    </cofactor>
    <text evidence="8">Binds 1 5,10-methenyltetrahydrofolate (MTHF) per subunit.</text>
</comment>
<dbReference type="GO" id="GO:0071949">
    <property type="term" value="F:FAD binding"/>
    <property type="evidence" value="ECO:0007669"/>
    <property type="project" value="TreeGrafter"/>
</dbReference>
<dbReference type="InterPro" id="IPR006050">
    <property type="entry name" value="DNA_photolyase_N"/>
</dbReference>
<feature type="binding site" evidence="6">
    <location>
        <position position="244"/>
    </location>
    <ligand>
        <name>FAD</name>
        <dbReference type="ChEBI" id="CHEBI:57692"/>
    </ligand>
</feature>
<evidence type="ECO:0000256" key="6">
    <source>
        <dbReference type="PIRSR" id="PIRSR602081-1"/>
    </source>
</evidence>
<dbReference type="InterPro" id="IPR014133">
    <property type="entry name" value="Cry_DASH"/>
</dbReference>
<dbReference type="PANTHER" id="PTHR11455:SF22">
    <property type="entry name" value="CRYPTOCHROME DASH"/>
    <property type="match status" value="1"/>
</dbReference>
<dbReference type="PROSITE" id="PS51645">
    <property type="entry name" value="PHR_CRY_ALPHA_BETA"/>
    <property type="match status" value="1"/>
</dbReference>
<keyword evidence="3 6" id="KW-0285">Flavoprotein</keyword>
<feature type="domain" description="Photolyase/cryptochrome alpha/beta" evidence="9">
    <location>
        <begin position="1"/>
        <end position="145"/>
    </location>
</feature>
<dbReference type="Pfam" id="PF00875">
    <property type="entry name" value="DNA_photolyase"/>
    <property type="match status" value="1"/>
</dbReference>
<dbReference type="Gene3D" id="1.10.579.10">
    <property type="entry name" value="DNA Cyclobutane Dipyrimidine Photolyase, subunit A, domain 3"/>
    <property type="match status" value="1"/>
</dbReference>
<reference evidence="10 11" key="1">
    <citation type="journal article" date="2017" name="Proc. Natl. Acad. Sci. U.S.A.">
        <title>Simulation of Deepwater Horizon oil plume reveals substrate specialization within a complex community of hydrocarbon-degraders.</title>
        <authorList>
            <person name="Hu P."/>
            <person name="Dubinsky E.A."/>
            <person name="Probst A.J."/>
            <person name="Wang J."/>
            <person name="Sieber C.M.K."/>
            <person name="Tom L.M."/>
            <person name="Gardinali P."/>
            <person name="Banfield J.F."/>
            <person name="Atlas R.M."/>
            <person name="Andersen G.L."/>
        </authorList>
    </citation>
    <scope>NUCLEOTIDE SEQUENCE [LARGE SCALE GENOMIC DNA]</scope>
    <source>
        <strain evidence="10">35_9_T64</strain>
    </source>
</reference>
<keyword evidence="5 8" id="KW-0157">Chromophore</keyword>
<accession>A0A1Z8AM22</accession>
<feature type="binding site" evidence="6">
    <location>
        <begin position="257"/>
        <end position="261"/>
    </location>
    <ligand>
        <name>FAD</name>
        <dbReference type="ChEBI" id="CHEBI:57692"/>
    </ligand>
</feature>
<dbReference type="Pfam" id="PF03441">
    <property type="entry name" value="FAD_binding_7"/>
    <property type="match status" value="1"/>
</dbReference>
<evidence type="ECO:0000256" key="2">
    <source>
        <dbReference type="ARBA" id="ARBA00017881"/>
    </source>
</evidence>
<protein>
    <recommendedName>
        <fullName evidence="2 8">Cryptochrome DASH</fullName>
    </recommendedName>
</protein>
<feature type="site" description="Electron transfer via tryptophanyl radical" evidence="7">
    <location>
        <position position="328"/>
    </location>
</feature>
<dbReference type="EMBL" id="MAAX01000177">
    <property type="protein sequence ID" value="OUS11395.1"/>
    <property type="molecule type" value="Genomic_DNA"/>
</dbReference>
<dbReference type="InterPro" id="IPR014729">
    <property type="entry name" value="Rossmann-like_a/b/a_fold"/>
</dbReference>
<comment type="similarity">
    <text evidence="1 8">Belongs to the DNA photolyase class-1 family.</text>
</comment>
<dbReference type="GO" id="GO:0003904">
    <property type="term" value="F:deoxyribodipyrimidine photo-lyase activity"/>
    <property type="evidence" value="ECO:0007669"/>
    <property type="project" value="TreeGrafter"/>
</dbReference>
<feature type="binding site" evidence="6">
    <location>
        <begin position="297"/>
        <end position="304"/>
    </location>
    <ligand>
        <name>FAD</name>
        <dbReference type="ChEBI" id="CHEBI:57692"/>
    </ligand>
</feature>
<evidence type="ECO:0000313" key="10">
    <source>
        <dbReference type="EMBL" id="OUS11395.1"/>
    </source>
</evidence>
<dbReference type="GO" id="GO:0003684">
    <property type="term" value="F:damaged DNA binding"/>
    <property type="evidence" value="ECO:0007669"/>
    <property type="project" value="TreeGrafter"/>
</dbReference>
<comment type="caution">
    <text evidence="10">The sequence shown here is derived from an EMBL/GenBank/DDBJ whole genome shotgun (WGS) entry which is preliminary data.</text>
</comment>
<dbReference type="NCBIfam" id="TIGR02765">
    <property type="entry name" value="crypto_DASH"/>
    <property type="match status" value="1"/>
</dbReference>
<feature type="site" description="Electron transfer via tryptophanyl radical" evidence="7">
    <location>
        <position position="404"/>
    </location>
</feature>
<evidence type="ECO:0000313" key="11">
    <source>
        <dbReference type="Proteomes" id="UP000196102"/>
    </source>
</evidence>